<reference evidence="14" key="1">
    <citation type="submission" date="2013-03" db="EMBL/GenBank/DDBJ databases">
        <title>The Genome Sequence of Anopheles christyi ACHKN1017.</title>
        <authorList>
            <consortium name="The Broad Institute Genomics Platform"/>
            <person name="Neafsey D.E."/>
            <person name="Besansky N."/>
            <person name="Walker B."/>
            <person name="Young S.K."/>
            <person name="Zeng Q."/>
            <person name="Gargeya S."/>
            <person name="Fitzgerald M."/>
            <person name="Haas B."/>
            <person name="Abouelleil A."/>
            <person name="Allen A.W."/>
            <person name="Alvarado L."/>
            <person name="Arachchi H.M."/>
            <person name="Berlin A.M."/>
            <person name="Chapman S.B."/>
            <person name="Gainer-Dewar J."/>
            <person name="Goldberg J."/>
            <person name="Griggs A."/>
            <person name="Gujja S."/>
            <person name="Hansen M."/>
            <person name="Howarth C."/>
            <person name="Imamovic A."/>
            <person name="Ireland A."/>
            <person name="Larimer J."/>
            <person name="McCowan C."/>
            <person name="Murphy C."/>
            <person name="Pearson M."/>
            <person name="Poon T.W."/>
            <person name="Priest M."/>
            <person name="Roberts A."/>
            <person name="Saif S."/>
            <person name="Shea T."/>
            <person name="Sisk P."/>
            <person name="Sykes S."/>
            <person name="Wortman J."/>
            <person name="Nusbaum C."/>
            <person name="Birren B."/>
        </authorList>
    </citation>
    <scope>NUCLEOTIDE SEQUENCE [LARGE SCALE GENOMIC DNA]</scope>
    <source>
        <strain evidence="14">ACHKN1017</strain>
    </source>
</reference>
<organism evidence="13 14">
    <name type="scientific">Anopheles christyi</name>
    <dbReference type="NCBI Taxonomy" id="43041"/>
    <lineage>
        <taxon>Eukaryota</taxon>
        <taxon>Metazoa</taxon>
        <taxon>Ecdysozoa</taxon>
        <taxon>Arthropoda</taxon>
        <taxon>Hexapoda</taxon>
        <taxon>Insecta</taxon>
        <taxon>Pterygota</taxon>
        <taxon>Neoptera</taxon>
        <taxon>Endopterygota</taxon>
        <taxon>Diptera</taxon>
        <taxon>Nematocera</taxon>
        <taxon>Culicoidea</taxon>
        <taxon>Culicidae</taxon>
        <taxon>Anophelinae</taxon>
        <taxon>Anopheles</taxon>
    </lineage>
</organism>
<evidence type="ECO:0000256" key="11">
    <source>
        <dbReference type="PROSITE-ProRule" id="PRU00723"/>
    </source>
</evidence>
<keyword evidence="5 11" id="KW-0863">Zinc-finger</keyword>
<dbReference type="GO" id="GO:0008380">
    <property type="term" value="P:RNA splicing"/>
    <property type="evidence" value="ECO:0007669"/>
    <property type="project" value="UniProtKB-KW"/>
</dbReference>
<dbReference type="SUPFAM" id="SSF57667">
    <property type="entry name" value="beta-beta-alpha zinc fingers"/>
    <property type="match status" value="1"/>
</dbReference>
<dbReference type="InterPro" id="IPR000571">
    <property type="entry name" value="Znf_CCCH"/>
</dbReference>
<dbReference type="VEuPathDB" id="VectorBase:ACHR004974"/>
<evidence type="ECO:0000256" key="2">
    <source>
        <dbReference type="ARBA" id="ARBA00022664"/>
    </source>
</evidence>
<feature type="zinc finger region" description="C3H1-type" evidence="11">
    <location>
        <begin position="52"/>
        <end position="79"/>
    </location>
</feature>
<evidence type="ECO:0000256" key="5">
    <source>
        <dbReference type="ARBA" id="ARBA00022771"/>
    </source>
</evidence>
<dbReference type="PROSITE" id="PS50103">
    <property type="entry name" value="ZF_C3H1"/>
    <property type="match status" value="1"/>
</dbReference>
<keyword evidence="8" id="KW-0539">Nucleus</keyword>
<dbReference type="Gene3D" id="3.30.160.60">
    <property type="entry name" value="Classic Zinc Finger"/>
    <property type="match status" value="1"/>
</dbReference>
<keyword evidence="14" id="KW-1185">Reference proteome</keyword>
<dbReference type="Pfam" id="PF06220">
    <property type="entry name" value="zf-U1"/>
    <property type="match status" value="1"/>
</dbReference>
<dbReference type="PANTHER" id="PTHR16465:SF0">
    <property type="entry name" value="ZINC FINGER MATRIN-TYPE PROTEIN 5"/>
    <property type="match status" value="1"/>
</dbReference>
<dbReference type="GO" id="GO:0005689">
    <property type="term" value="C:U12-type spliceosomal complex"/>
    <property type="evidence" value="ECO:0007669"/>
    <property type="project" value="TreeGrafter"/>
</dbReference>
<reference evidence="13" key="2">
    <citation type="submission" date="2020-05" db="UniProtKB">
        <authorList>
            <consortium name="EnsemblMetazoa"/>
        </authorList>
    </citation>
    <scope>IDENTIFICATION</scope>
    <source>
        <strain evidence="13">ACHKN1017</strain>
    </source>
</reference>
<evidence type="ECO:0000259" key="12">
    <source>
        <dbReference type="PROSITE" id="PS50103"/>
    </source>
</evidence>
<feature type="domain" description="C3H1-type" evidence="12">
    <location>
        <begin position="52"/>
        <end position="79"/>
    </location>
</feature>
<proteinExistence type="predicted"/>
<dbReference type="GO" id="GO:0006397">
    <property type="term" value="P:mRNA processing"/>
    <property type="evidence" value="ECO:0007669"/>
    <property type="project" value="UniProtKB-KW"/>
</dbReference>
<keyword evidence="2" id="KW-0507">mRNA processing</keyword>
<dbReference type="Proteomes" id="UP000075881">
    <property type="component" value="Unassembled WGS sequence"/>
</dbReference>
<evidence type="ECO:0000256" key="6">
    <source>
        <dbReference type="ARBA" id="ARBA00022833"/>
    </source>
</evidence>
<evidence type="ECO:0000313" key="13">
    <source>
        <dbReference type="EnsemblMetazoa" id="ACHR004974-PA"/>
    </source>
</evidence>
<evidence type="ECO:0000256" key="4">
    <source>
        <dbReference type="ARBA" id="ARBA00022728"/>
    </source>
</evidence>
<dbReference type="FunFam" id="3.30.160.60:FF:000741">
    <property type="entry name" value="Zinc finger matrin-type protein 5"/>
    <property type="match status" value="1"/>
</dbReference>
<dbReference type="GO" id="GO:0008270">
    <property type="term" value="F:zinc ion binding"/>
    <property type="evidence" value="ECO:0007669"/>
    <property type="project" value="UniProtKB-KW"/>
</dbReference>
<evidence type="ECO:0000256" key="3">
    <source>
        <dbReference type="ARBA" id="ARBA00022723"/>
    </source>
</evidence>
<dbReference type="PANTHER" id="PTHR16465">
    <property type="entry name" value="NUCLEASE-RELATED"/>
    <property type="match status" value="1"/>
</dbReference>
<protein>
    <recommendedName>
        <fullName evidence="9">Zinc finger matrin-type protein 5</fullName>
    </recommendedName>
    <alternativeName>
        <fullName evidence="10">U11/U12 small nuclear ribonucleoprotein 20 kDa protein</fullName>
    </alternativeName>
</protein>
<dbReference type="EnsemblMetazoa" id="ACHR004974-RA">
    <property type="protein sequence ID" value="ACHR004974-PA"/>
    <property type="gene ID" value="ACHR004974"/>
</dbReference>
<sequence>MGRKYYCDYCDKRIQNDYSIIKQHNIGLPHLRAKAEYFDQFKSMEEVLAEVKYKPPCRSLKDGSDCLFGVLCRYRHFTSEQICQMEHLVNRTKEPSQKRSERLRKYLRNVKVRSDLFVKKRFDKTEVEKLPASMSLFENSMT</sequence>
<evidence type="ECO:0000256" key="7">
    <source>
        <dbReference type="ARBA" id="ARBA00023187"/>
    </source>
</evidence>
<evidence type="ECO:0000256" key="1">
    <source>
        <dbReference type="ARBA" id="ARBA00004123"/>
    </source>
</evidence>
<evidence type="ECO:0000256" key="8">
    <source>
        <dbReference type="ARBA" id="ARBA00023242"/>
    </source>
</evidence>
<evidence type="ECO:0000313" key="14">
    <source>
        <dbReference type="Proteomes" id="UP000075881"/>
    </source>
</evidence>
<dbReference type="STRING" id="43041.A0A182K2J0"/>
<evidence type="ECO:0000256" key="10">
    <source>
        <dbReference type="ARBA" id="ARBA00076547"/>
    </source>
</evidence>
<accession>A0A182K2J0</accession>
<dbReference type="InterPro" id="IPR013085">
    <property type="entry name" value="U1-CZ_Znf_C2H2"/>
</dbReference>
<keyword evidence="7" id="KW-0508">mRNA splicing</keyword>
<keyword evidence="6 11" id="KW-0862">Zinc</keyword>
<comment type="subcellular location">
    <subcellularLocation>
        <location evidence="1">Nucleus</location>
    </subcellularLocation>
</comment>
<dbReference type="InterPro" id="IPR036236">
    <property type="entry name" value="Znf_C2H2_sf"/>
</dbReference>
<keyword evidence="3 11" id="KW-0479">Metal-binding</keyword>
<keyword evidence="4" id="KW-0747">Spliceosome</keyword>
<evidence type="ECO:0000256" key="9">
    <source>
        <dbReference type="ARBA" id="ARBA00067764"/>
    </source>
</evidence>
<dbReference type="AlphaFoldDB" id="A0A182K2J0"/>
<name>A0A182K2J0_9DIPT</name>